<protein>
    <submittedName>
        <fullName evidence="3">Glycine/D-amino acid oxidase (Deaminating)</fullName>
    </submittedName>
</protein>
<dbReference type="InterPro" id="IPR036188">
    <property type="entry name" value="FAD/NAD-bd_sf"/>
</dbReference>
<dbReference type="KEGG" id="mfn:Ga0123462_0674"/>
<dbReference type="Gene3D" id="3.50.50.60">
    <property type="entry name" value="FAD/NAD(P)-binding domain"/>
    <property type="match status" value="1"/>
</dbReference>
<organism evidence="3 4">
    <name type="scientific">Mariprofundus ferrinatatus</name>
    <dbReference type="NCBI Taxonomy" id="1921087"/>
    <lineage>
        <taxon>Bacteria</taxon>
        <taxon>Pseudomonadati</taxon>
        <taxon>Pseudomonadota</taxon>
        <taxon>Candidatius Mariprofundia</taxon>
        <taxon>Mariprofundales</taxon>
        <taxon>Mariprofundaceae</taxon>
        <taxon>Mariprofundus</taxon>
    </lineage>
</organism>
<dbReference type="PANTHER" id="PTHR13847">
    <property type="entry name" value="SARCOSINE DEHYDROGENASE-RELATED"/>
    <property type="match status" value="1"/>
</dbReference>
<proteinExistence type="predicted"/>
<keyword evidence="4" id="KW-1185">Reference proteome</keyword>
<dbReference type="Proteomes" id="UP000231637">
    <property type="component" value="Chromosome"/>
</dbReference>
<feature type="domain" description="FAD dependent oxidoreductase" evidence="2">
    <location>
        <begin position="29"/>
        <end position="352"/>
    </location>
</feature>
<keyword evidence="1" id="KW-0560">Oxidoreductase</keyword>
<dbReference type="SUPFAM" id="SSF51971">
    <property type="entry name" value="Nucleotide-binding domain"/>
    <property type="match status" value="1"/>
</dbReference>
<evidence type="ECO:0000313" key="4">
    <source>
        <dbReference type="Proteomes" id="UP000231637"/>
    </source>
</evidence>
<sequence length="374" mass="41658">MHPHSTSLLTISAIHPMIRSMFSENSVFDTLIIGNGLAGSMLAWQLIQHGQKIMVVGDESLPSASRVAAGLFNPVTGKRLVLQPYAETVIPAAVTLYRSLERRFGQCFFHEKPMLRIIKGRHEKETFEKRTVESDYIPYLGTILPTPALVNAPNGLFEQRKTGYLDTNSLLDCLRDYFIAQGFYHPFSFDHADLNVTSEGIEWRGFKAARIIFCEGFMAKENPWFNWLPFQPAKGEILSLKTDVKLPEKIINGGKWILPLQNGHFKTGATYDHNLSTLEPTDAGKAELIAGMQKLLTSPIEYSLLDHRAGVRPNTLDKHPFIGLHPVRPEIGIFNGFGSKGSMLIPFYSAAFADCLSKGLPLPPEADISRIAYG</sequence>
<dbReference type="Pfam" id="PF01266">
    <property type="entry name" value="DAO"/>
    <property type="match status" value="1"/>
</dbReference>
<dbReference type="EMBL" id="CP018800">
    <property type="protein sequence ID" value="ATX81544.1"/>
    <property type="molecule type" value="Genomic_DNA"/>
</dbReference>
<evidence type="ECO:0000313" key="3">
    <source>
        <dbReference type="EMBL" id="ATX81544.1"/>
    </source>
</evidence>
<dbReference type="GO" id="GO:0005737">
    <property type="term" value="C:cytoplasm"/>
    <property type="evidence" value="ECO:0007669"/>
    <property type="project" value="TreeGrafter"/>
</dbReference>
<dbReference type="AlphaFoldDB" id="A0A2K8L9D8"/>
<evidence type="ECO:0000256" key="1">
    <source>
        <dbReference type="ARBA" id="ARBA00023002"/>
    </source>
</evidence>
<gene>
    <name evidence="3" type="ORF">Ga0123462_0674</name>
</gene>
<dbReference type="InterPro" id="IPR006076">
    <property type="entry name" value="FAD-dep_OxRdtase"/>
</dbReference>
<dbReference type="GO" id="GO:0016491">
    <property type="term" value="F:oxidoreductase activity"/>
    <property type="evidence" value="ECO:0007669"/>
    <property type="project" value="UniProtKB-KW"/>
</dbReference>
<name>A0A2K8L9D8_9PROT</name>
<dbReference type="Gene3D" id="3.30.9.10">
    <property type="entry name" value="D-Amino Acid Oxidase, subunit A, domain 2"/>
    <property type="match status" value="1"/>
</dbReference>
<dbReference type="SUPFAM" id="SSF54373">
    <property type="entry name" value="FAD-linked reductases, C-terminal domain"/>
    <property type="match status" value="1"/>
</dbReference>
<evidence type="ECO:0000259" key="2">
    <source>
        <dbReference type="Pfam" id="PF01266"/>
    </source>
</evidence>
<accession>A0A2K8L9D8</accession>
<reference evidence="3 4" key="1">
    <citation type="submission" date="2016-12" db="EMBL/GenBank/DDBJ databases">
        <title>Isolation and genomic insights into novel planktonic Zetaproteobacteria from stratified waters of the Chesapeake Bay.</title>
        <authorList>
            <person name="McAllister S.M."/>
            <person name="Kato S."/>
            <person name="Chan C.S."/>
            <person name="Chiu B.K."/>
            <person name="Field E.K."/>
        </authorList>
    </citation>
    <scope>NUCLEOTIDE SEQUENCE [LARGE SCALE GENOMIC DNA]</scope>
    <source>
        <strain evidence="3 4">CP-8</strain>
    </source>
</reference>
<dbReference type="PANTHER" id="PTHR13847:SF289">
    <property type="entry name" value="GLYCINE OXIDASE"/>
    <property type="match status" value="1"/>
</dbReference>